<keyword evidence="2" id="KW-1185">Reference proteome</keyword>
<proteinExistence type="predicted"/>
<dbReference type="Proteomes" id="UP000319040">
    <property type="component" value="Unassembled WGS sequence"/>
</dbReference>
<dbReference type="InterPro" id="IPR038312">
    <property type="entry name" value="DUF5063_sf"/>
</dbReference>
<name>A0A521C3F8_SACCC</name>
<dbReference type="Gene3D" id="1.20.120.1550">
    <property type="entry name" value="Protein of unknown function DUF5063"/>
    <property type="match status" value="1"/>
</dbReference>
<reference evidence="1 2" key="1">
    <citation type="submission" date="2017-05" db="EMBL/GenBank/DDBJ databases">
        <authorList>
            <person name="Varghese N."/>
            <person name="Submissions S."/>
        </authorList>
    </citation>
    <scope>NUCLEOTIDE SEQUENCE [LARGE SCALE GENOMIC DNA]</scope>
    <source>
        <strain evidence="1 2">DSM 27040</strain>
    </source>
</reference>
<organism evidence="1 2">
    <name type="scientific">Saccharicrinis carchari</name>
    <dbReference type="NCBI Taxonomy" id="1168039"/>
    <lineage>
        <taxon>Bacteria</taxon>
        <taxon>Pseudomonadati</taxon>
        <taxon>Bacteroidota</taxon>
        <taxon>Bacteroidia</taxon>
        <taxon>Marinilabiliales</taxon>
        <taxon>Marinilabiliaceae</taxon>
        <taxon>Saccharicrinis</taxon>
    </lineage>
</organism>
<dbReference type="InterPro" id="IPR032025">
    <property type="entry name" value="DUF5063"/>
</dbReference>
<dbReference type="OrthoDB" id="1116917at2"/>
<dbReference type="EMBL" id="FXTB01000002">
    <property type="protein sequence ID" value="SMO54017.1"/>
    <property type="molecule type" value="Genomic_DNA"/>
</dbReference>
<dbReference type="Pfam" id="PF16702">
    <property type="entry name" value="DUF5063"/>
    <property type="match status" value="1"/>
</dbReference>
<dbReference type="AlphaFoldDB" id="A0A521C3F8"/>
<evidence type="ECO:0000313" key="1">
    <source>
        <dbReference type="EMBL" id="SMO54017.1"/>
    </source>
</evidence>
<sequence>MEKKLDHIVYSKNVLEFVTVANEFCNQLESVEKLSTRDFFSVATRILPLLYIKASVLPKTEPVLDESIEKTVYEEDYLRIQHALMIKIGRYDDFLEVFVPNNDLDQKEVASSISENLTDIYQDVKDFLFAYRIGINEIMNDALFELVDAFELYWGQKLVNVLRACHNVLYGDNNLDEDVDFEGHENEVGEKNNSWFNKFQDQWNEEDN</sequence>
<dbReference type="RefSeq" id="WP_142532642.1">
    <property type="nucleotide sequence ID" value="NZ_FXTB01000002.1"/>
</dbReference>
<accession>A0A521C3F8</accession>
<protein>
    <recommendedName>
        <fullName evidence="3">DUF5063 domain-containing protein</fullName>
    </recommendedName>
</protein>
<evidence type="ECO:0000313" key="2">
    <source>
        <dbReference type="Proteomes" id="UP000319040"/>
    </source>
</evidence>
<evidence type="ECO:0008006" key="3">
    <source>
        <dbReference type="Google" id="ProtNLM"/>
    </source>
</evidence>
<gene>
    <name evidence="1" type="ORF">SAMN06265379_102353</name>
</gene>